<evidence type="ECO:0000256" key="2">
    <source>
        <dbReference type="SAM" id="SignalP"/>
    </source>
</evidence>
<dbReference type="Proteomes" id="UP001231518">
    <property type="component" value="Chromosome 10"/>
</dbReference>
<keyword evidence="2" id="KW-0732">Signal</keyword>
<evidence type="ECO:0000313" key="4">
    <source>
        <dbReference type="Proteomes" id="UP001231518"/>
    </source>
</evidence>
<reference evidence="3" key="1">
    <citation type="submission" date="2023-03" db="EMBL/GenBank/DDBJ databases">
        <title>Chromosome-level genomes of two armyworms, Mythimna separata and Mythimna loreyi, provide insights into the biosynthesis and reception of sex pheromones.</title>
        <authorList>
            <person name="Zhao H."/>
        </authorList>
    </citation>
    <scope>NUCLEOTIDE SEQUENCE</scope>
    <source>
        <strain evidence="3">BeijingLab</strain>
        <tissue evidence="3">Pupa</tissue>
    </source>
</reference>
<protein>
    <submittedName>
        <fullName evidence="3">Uncharacterized protein</fullName>
    </submittedName>
</protein>
<name>A0AAD7YUH9_MYTSE</name>
<keyword evidence="4" id="KW-1185">Reference proteome</keyword>
<dbReference type="AlphaFoldDB" id="A0AAD7YUH9"/>
<feature type="region of interest" description="Disordered" evidence="1">
    <location>
        <begin position="122"/>
        <end position="198"/>
    </location>
</feature>
<comment type="caution">
    <text evidence="3">The sequence shown here is derived from an EMBL/GenBank/DDBJ whole genome shotgun (WGS) entry which is preliminary data.</text>
</comment>
<organism evidence="3 4">
    <name type="scientific">Mythimna separata</name>
    <name type="common">Oriental armyworm</name>
    <name type="synonym">Pseudaletia separata</name>
    <dbReference type="NCBI Taxonomy" id="271217"/>
    <lineage>
        <taxon>Eukaryota</taxon>
        <taxon>Metazoa</taxon>
        <taxon>Ecdysozoa</taxon>
        <taxon>Arthropoda</taxon>
        <taxon>Hexapoda</taxon>
        <taxon>Insecta</taxon>
        <taxon>Pterygota</taxon>
        <taxon>Neoptera</taxon>
        <taxon>Endopterygota</taxon>
        <taxon>Lepidoptera</taxon>
        <taxon>Glossata</taxon>
        <taxon>Ditrysia</taxon>
        <taxon>Noctuoidea</taxon>
        <taxon>Noctuidae</taxon>
        <taxon>Noctuinae</taxon>
        <taxon>Hadenini</taxon>
        <taxon>Mythimna</taxon>
    </lineage>
</organism>
<dbReference type="EMBL" id="JARGEI010000009">
    <property type="protein sequence ID" value="KAJ8726381.1"/>
    <property type="molecule type" value="Genomic_DNA"/>
</dbReference>
<proteinExistence type="predicted"/>
<evidence type="ECO:0000313" key="3">
    <source>
        <dbReference type="EMBL" id="KAJ8726381.1"/>
    </source>
</evidence>
<gene>
    <name evidence="3" type="ORF">PYW07_001079</name>
</gene>
<feature type="compositionally biased region" description="Polar residues" evidence="1">
    <location>
        <begin position="160"/>
        <end position="184"/>
    </location>
</feature>
<feature type="signal peptide" evidence="2">
    <location>
        <begin position="1"/>
        <end position="20"/>
    </location>
</feature>
<evidence type="ECO:0000256" key="1">
    <source>
        <dbReference type="SAM" id="MobiDB-lite"/>
    </source>
</evidence>
<sequence length="198" mass="21604">MNVQISFAWFLAAFVISLHGDGEIARKHYGLSFHSKCIDYVQSFTCMTTCKSIGFTVFRMDFRCKCSCHALKTTTILPFFKWRTNGTTKTLPRTQSPSLYHIAGTISPPTVETTTTEVVITAPPITCEPLQKDKNEENSTNVDDLSNTTEVTTSTYDSTPGNNEENSTKTGDATTANANDSPDSPTEPGAELTTIPAA</sequence>
<feature type="compositionally biased region" description="Low complexity" evidence="1">
    <location>
        <begin position="146"/>
        <end position="159"/>
    </location>
</feature>
<accession>A0AAD7YUH9</accession>
<feature type="chain" id="PRO_5042113552" evidence="2">
    <location>
        <begin position="21"/>
        <end position="198"/>
    </location>
</feature>